<dbReference type="PANTHER" id="PTHR23513">
    <property type="entry name" value="INTEGRAL MEMBRANE EFFLUX PROTEIN-RELATED"/>
    <property type="match status" value="1"/>
</dbReference>
<evidence type="ECO:0000256" key="1">
    <source>
        <dbReference type="ARBA" id="ARBA00004429"/>
    </source>
</evidence>
<evidence type="ECO:0000256" key="8">
    <source>
        <dbReference type="SAM" id="Phobius"/>
    </source>
</evidence>
<reference evidence="9 10" key="1">
    <citation type="submission" date="2023-07" db="EMBL/GenBank/DDBJ databases">
        <title>Sequencing the genomes of 1000 actinobacteria strains.</title>
        <authorList>
            <person name="Klenk H.-P."/>
        </authorList>
    </citation>
    <scope>NUCLEOTIDE SEQUENCE [LARGE SCALE GENOMIC DNA]</scope>
    <source>
        <strain evidence="9 10">DSM 19426</strain>
    </source>
</reference>
<feature type="transmembrane region" description="Helical" evidence="8">
    <location>
        <begin position="150"/>
        <end position="169"/>
    </location>
</feature>
<dbReference type="RefSeq" id="WP_310303780.1">
    <property type="nucleotide sequence ID" value="NZ_BAAAPS010000003.1"/>
</dbReference>
<dbReference type="Pfam" id="PF05977">
    <property type="entry name" value="MFS_3"/>
    <property type="match status" value="1"/>
</dbReference>
<evidence type="ECO:0000256" key="2">
    <source>
        <dbReference type="ARBA" id="ARBA00022448"/>
    </source>
</evidence>
<name>A0ABU2BYD2_9ACTN</name>
<feature type="transmembrane region" description="Helical" evidence="8">
    <location>
        <begin position="383"/>
        <end position="402"/>
    </location>
</feature>
<evidence type="ECO:0000256" key="3">
    <source>
        <dbReference type="ARBA" id="ARBA00022475"/>
    </source>
</evidence>
<keyword evidence="4 8" id="KW-0812">Transmembrane</keyword>
<dbReference type="InterPro" id="IPR036259">
    <property type="entry name" value="MFS_trans_sf"/>
</dbReference>
<keyword evidence="5 8" id="KW-1133">Transmembrane helix</keyword>
<dbReference type="InterPro" id="IPR010290">
    <property type="entry name" value="TM_effector"/>
</dbReference>
<feature type="region of interest" description="Disordered" evidence="7">
    <location>
        <begin position="424"/>
        <end position="449"/>
    </location>
</feature>
<keyword evidence="3" id="KW-1003">Cell membrane</keyword>
<gene>
    <name evidence="9" type="ORF">J2S63_002964</name>
</gene>
<keyword evidence="10" id="KW-1185">Reference proteome</keyword>
<feature type="transmembrane region" description="Helical" evidence="8">
    <location>
        <begin position="231"/>
        <end position="254"/>
    </location>
</feature>
<dbReference type="PANTHER" id="PTHR23513:SF9">
    <property type="entry name" value="ENTEROBACTIN EXPORTER ENTS"/>
    <property type="match status" value="1"/>
</dbReference>
<dbReference type="CDD" id="cd06173">
    <property type="entry name" value="MFS_MefA_like"/>
    <property type="match status" value="1"/>
</dbReference>
<comment type="caution">
    <text evidence="9">The sequence shown here is derived from an EMBL/GenBank/DDBJ whole genome shotgun (WGS) entry which is preliminary data.</text>
</comment>
<sequence>MTWRERLRAMRIDLTPLQDSRDFRLLFSAGTVFYLGGMVSYVAIPFLIYRLTDSNFAVGAVALVELVPLVVFGLYGGALADHVDRRRLLIGTGVAQAVLTAVLAVNAMQDRPSVALIFVVAAFLQSASALQRPSREAVMPRTVRHDQITAGNALTSLGMQAGVLVGPAIGGVLIAYVGLSWCFVIDVCALVVATVLYAAMRPYPHTEETTPPSLQGIAEGMRYAVGRRDLLGTYLVDIAAMLLAIPVVLFPALVEDIFERPELLGMLYSAETVGAVLATALSGWTSRVHHHGRAIVTAAAVYGGFIALAGIAPNIWLCAVALAGAGASDMVSAVFRGTVWNQTIPEHLRGRLAGIEMLSYSLGPLGGQVRAGLVADLWSVRGSITSGGLACVGGVLLTAAWLRDFWSYDARTDPYAVAERELRAARGERPQPERPQPERPQPERPQPEV</sequence>
<dbReference type="Proteomes" id="UP001183648">
    <property type="component" value="Unassembled WGS sequence"/>
</dbReference>
<feature type="transmembrane region" description="Helical" evidence="8">
    <location>
        <begin position="25"/>
        <end position="49"/>
    </location>
</feature>
<evidence type="ECO:0000256" key="6">
    <source>
        <dbReference type="ARBA" id="ARBA00023136"/>
    </source>
</evidence>
<feature type="transmembrane region" description="Helical" evidence="8">
    <location>
        <begin position="175"/>
        <end position="199"/>
    </location>
</feature>
<dbReference type="EMBL" id="JAVDYG010000001">
    <property type="protein sequence ID" value="MDR7363411.1"/>
    <property type="molecule type" value="Genomic_DNA"/>
</dbReference>
<keyword evidence="6 8" id="KW-0472">Membrane</keyword>
<dbReference type="SUPFAM" id="SSF103473">
    <property type="entry name" value="MFS general substrate transporter"/>
    <property type="match status" value="1"/>
</dbReference>
<protein>
    <submittedName>
        <fullName evidence="9">MFS family permease</fullName>
    </submittedName>
</protein>
<feature type="transmembrane region" description="Helical" evidence="8">
    <location>
        <begin position="113"/>
        <end position="130"/>
    </location>
</feature>
<organism evidence="9 10">
    <name type="scientific">Nocardioides marmoribigeumensis</name>
    <dbReference type="NCBI Taxonomy" id="433649"/>
    <lineage>
        <taxon>Bacteria</taxon>
        <taxon>Bacillati</taxon>
        <taxon>Actinomycetota</taxon>
        <taxon>Actinomycetes</taxon>
        <taxon>Propionibacteriales</taxon>
        <taxon>Nocardioidaceae</taxon>
        <taxon>Nocardioides</taxon>
    </lineage>
</organism>
<dbReference type="Gene3D" id="1.20.1250.20">
    <property type="entry name" value="MFS general substrate transporter like domains"/>
    <property type="match status" value="1"/>
</dbReference>
<proteinExistence type="predicted"/>
<keyword evidence="2" id="KW-0813">Transport</keyword>
<feature type="transmembrane region" description="Helical" evidence="8">
    <location>
        <begin position="266"/>
        <end position="284"/>
    </location>
</feature>
<evidence type="ECO:0000256" key="7">
    <source>
        <dbReference type="SAM" id="MobiDB-lite"/>
    </source>
</evidence>
<comment type="subcellular location">
    <subcellularLocation>
        <location evidence="1">Cell inner membrane</location>
        <topology evidence="1">Multi-pass membrane protein</topology>
    </subcellularLocation>
</comment>
<evidence type="ECO:0000256" key="4">
    <source>
        <dbReference type="ARBA" id="ARBA00022692"/>
    </source>
</evidence>
<evidence type="ECO:0000313" key="9">
    <source>
        <dbReference type="EMBL" id="MDR7363411.1"/>
    </source>
</evidence>
<evidence type="ECO:0000313" key="10">
    <source>
        <dbReference type="Proteomes" id="UP001183648"/>
    </source>
</evidence>
<evidence type="ECO:0000256" key="5">
    <source>
        <dbReference type="ARBA" id="ARBA00022989"/>
    </source>
</evidence>
<feature type="transmembrane region" description="Helical" evidence="8">
    <location>
        <begin position="55"/>
        <end position="76"/>
    </location>
</feature>
<feature type="transmembrane region" description="Helical" evidence="8">
    <location>
        <begin position="296"/>
        <end position="322"/>
    </location>
</feature>
<accession>A0ABU2BYD2</accession>
<feature type="transmembrane region" description="Helical" evidence="8">
    <location>
        <begin position="88"/>
        <end position="107"/>
    </location>
</feature>